<sequence length="60" mass="6799">MQPSNVYSFGVFLLELLTRKFPIHATGGDEVVHLYPYAFSIGRNTSTASFPYYLAFNSVY</sequence>
<organism evidence="1 2">
    <name type="scientific">Hibiscus syriacus</name>
    <name type="common">Rose of Sharon</name>
    <dbReference type="NCBI Taxonomy" id="106335"/>
    <lineage>
        <taxon>Eukaryota</taxon>
        <taxon>Viridiplantae</taxon>
        <taxon>Streptophyta</taxon>
        <taxon>Embryophyta</taxon>
        <taxon>Tracheophyta</taxon>
        <taxon>Spermatophyta</taxon>
        <taxon>Magnoliopsida</taxon>
        <taxon>eudicotyledons</taxon>
        <taxon>Gunneridae</taxon>
        <taxon>Pentapetalae</taxon>
        <taxon>rosids</taxon>
        <taxon>malvids</taxon>
        <taxon>Malvales</taxon>
        <taxon>Malvaceae</taxon>
        <taxon>Malvoideae</taxon>
        <taxon>Hibiscus</taxon>
    </lineage>
</organism>
<name>A0A6A2ZN65_HIBSY</name>
<accession>A0A6A2ZN65</accession>
<evidence type="ECO:0000313" key="1">
    <source>
        <dbReference type="EMBL" id="KAE8693213.1"/>
    </source>
</evidence>
<dbReference type="InterPro" id="IPR011009">
    <property type="entry name" value="Kinase-like_dom_sf"/>
</dbReference>
<dbReference type="AlphaFoldDB" id="A0A6A2ZN65"/>
<dbReference type="Proteomes" id="UP000436088">
    <property type="component" value="Unassembled WGS sequence"/>
</dbReference>
<gene>
    <name evidence="1" type="ORF">F3Y22_tig00110814pilonHSYRG00008</name>
</gene>
<comment type="caution">
    <text evidence="1">The sequence shown here is derived from an EMBL/GenBank/DDBJ whole genome shotgun (WGS) entry which is preliminary data.</text>
</comment>
<protein>
    <submittedName>
        <fullName evidence="1">Uncharacterized protein</fullName>
    </submittedName>
</protein>
<reference evidence="1" key="1">
    <citation type="submission" date="2019-09" db="EMBL/GenBank/DDBJ databases">
        <title>Draft genome information of white flower Hibiscus syriacus.</title>
        <authorList>
            <person name="Kim Y.-M."/>
        </authorList>
    </citation>
    <scope>NUCLEOTIDE SEQUENCE [LARGE SCALE GENOMIC DNA]</scope>
    <source>
        <strain evidence="1">YM2019G1</strain>
    </source>
</reference>
<keyword evidence="2" id="KW-1185">Reference proteome</keyword>
<dbReference type="EMBL" id="VEPZ02001121">
    <property type="protein sequence ID" value="KAE8693213.1"/>
    <property type="molecule type" value="Genomic_DNA"/>
</dbReference>
<dbReference type="SUPFAM" id="SSF56112">
    <property type="entry name" value="Protein kinase-like (PK-like)"/>
    <property type="match status" value="1"/>
</dbReference>
<evidence type="ECO:0000313" key="2">
    <source>
        <dbReference type="Proteomes" id="UP000436088"/>
    </source>
</evidence>
<proteinExistence type="predicted"/>